<name>A0A1X6P054_PORUM</name>
<dbReference type="InterPro" id="IPR023214">
    <property type="entry name" value="HAD_sf"/>
</dbReference>
<reference evidence="1 2" key="1">
    <citation type="submission" date="2017-03" db="EMBL/GenBank/DDBJ databases">
        <title>WGS assembly of Porphyra umbilicalis.</title>
        <authorList>
            <person name="Brawley S.H."/>
            <person name="Blouin N.A."/>
            <person name="Ficko-Blean E."/>
            <person name="Wheeler G.L."/>
            <person name="Lohr M."/>
            <person name="Goodson H.V."/>
            <person name="Jenkins J.W."/>
            <person name="Blaby-Haas C.E."/>
            <person name="Helliwell K.E."/>
            <person name="Chan C."/>
            <person name="Marriage T."/>
            <person name="Bhattacharya D."/>
            <person name="Klein A.S."/>
            <person name="Badis Y."/>
            <person name="Brodie J."/>
            <person name="Cao Y."/>
            <person name="Collen J."/>
            <person name="Dittami S.M."/>
            <person name="Gachon C.M."/>
            <person name="Green B.R."/>
            <person name="Karpowicz S."/>
            <person name="Kim J.W."/>
            <person name="Kudahl U."/>
            <person name="Lin S."/>
            <person name="Michel G."/>
            <person name="Mittag M."/>
            <person name="Olson B.J."/>
            <person name="Pangilinan J."/>
            <person name="Peng Y."/>
            <person name="Qiu H."/>
            <person name="Shu S."/>
            <person name="Singer J.T."/>
            <person name="Smith A.G."/>
            <person name="Sprecher B.N."/>
            <person name="Wagner V."/>
            <person name="Wang W."/>
            <person name="Wang Z.-Y."/>
            <person name="Yan J."/>
            <person name="Yarish C."/>
            <person name="Zoeuner-Riek S."/>
            <person name="Zhuang Y."/>
            <person name="Zou Y."/>
            <person name="Lindquist E.A."/>
            <person name="Grimwood J."/>
            <person name="Barry K."/>
            <person name="Rokhsar D.S."/>
            <person name="Schmutz J."/>
            <person name="Stiller J.W."/>
            <person name="Grossman A.R."/>
            <person name="Prochnik S.E."/>
        </authorList>
    </citation>
    <scope>NUCLEOTIDE SEQUENCE [LARGE SCALE GENOMIC DNA]</scope>
    <source>
        <strain evidence="1">4086291</strain>
    </source>
</reference>
<dbReference type="GO" id="GO:0005829">
    <property type="term" value="C:cytosol"/>
    <property type="evidence" value="ECO:0007669"/>
    <property type="project" value="TreeGrafter"/>
</dbReference>
<dbReference type="EMBL" id="KV918961">
    <property type="protein sequence ID" value="OSX74150.1"/>
    <property type="molecule type" value="Genomic_DNA"/>
</dbReference>
<dbReference type="SUPFAM" id="SSF56784">
    <property type="entry name" value="HAD-like"/>
    <property type="match status" value="1"/>
</dbReference>
<dbReference type="Gene3D" id="1.10.150.240">
    <property type="entry name" value="Putative phosphatase, domain 2"/>
    <property type="match status" value="1"/>
</dbReference>
<evidence type="ECO:0008006" key="3">
    <source>
        <dbReference type="Google" id="ProtNLM"/>
    </source>
</evidence>
<protein>
    <recommendedName>
        <fullName evidence="3">Phosphoglycolate phosphatase</fullName>
    </recommendedName>
</protein>
<proteinExistence type="predicted"/>
<dbReference type="GO" id="GO:0008967">
    <property type="term" value="F:phosphoglycolate phosphatase activity"/>
    <property type="evidence" value="ECO:0007669"/>
    <property type="project" value="TreeGrafter"/>
</dbReference>
<dbReference type="Proteomes" id="UP000218209">
    <property type="component" value="Unassembled WGS sequence"/>
</dbReference>
<gene>
    <name evidence="1" type="ORF">BU14_0306s0028</name>
</gene>
<dbReference type="OrthoDB" id="40579at2759"/>
<evidence type="ECO:0000313" key="2">
    <source>
        <dbReference type="Proteomes" id="UP000218209"/>
    </source>
</evidence>
<organism evidence="1 2">
    <name type="scientific">Porphyra umbilicalis</name>
    <name type="common">Purple laver</name>
    <name type="synonym">Red alga</name>
    <dbReference type="NCBI Taxonomy" id="2786"/>
    <lineage>
        <taxon>Eukaryota</taxon>
        <taxon>Rhodophyta</taxon>
        <taxon>Bangiophyceae</taxon>
        <taxon>Bangiales</taxon>
        <taxon>Bangiaceae</taxon>
        <taxon>Porphyra</taxon>
    </lineage>
</organism>
<dbReference type="Gene3D" id="3.40.50.1000">
    <property type="entry name" value="HAD superfamily/HAD-like"/>
    <property type="match status" value="1"/>
</dbReference>
<dbReference type="InterPro" id="IPR023198">
    <property type="entry name" value="PGP-like_dom2"/>
</dbReference>
<dbReference type="AlphaFoldDB" id="A0A1X6P054"/>
<dbReference type="InterPro" id="IPR006439">
    <property type="entry name" value="HAD-SF_hydro_IA"/>
</dbReference>
<dbReference type="PANTHER" id="PTHR43434">
    <property type="entry name" value="PHOSPHOGLYCOLATE PHOSPHATASE"/>
    <property type="match status" value="1"/>
</dbReference>
<dbReference type="GO" id="GO:0006281">
    <property type="term" value="P:DNA repair"/>
    <property type="evidence" value="ECO:0007669"/>
    <property type="project" value="TreeGrafter"/>
</dbReference>
<dbReference type="SFLD" id="SFLDS00003">
    <property type="entry name" value="Haloacid_Dehalogenase"/>
    <property type="match status" value="1"/>
</dbReference>
<keyword evidence="2" id="KW-1185">Reference proteome</keyword>
<dbReference type="InterPro" id="IPR050155">
    <property type="entry name" value="HAD-like_hydrolase_sf"/>
</dbReference>
<dbReference type="Pfam" id="PF00702">
    <property type="entry name" value="Hydrolase"/>
    <property type="match status" value="1"/>
</dbReference>
<dbReference type="NCBIfam" id="TIGR01549">
    <property type="entry name" value="HAD-SF-IA-v1"/>
    <property type="match status" value="1"/>
</dbReference>
<accession>A0A1X6P054</accession>
<evidence type="ECO:0000313" key="1">
    <source>
        <dbReference type="EMBL" id="OSX74150.1"/>
    </source>
</evidence>
<dbReference type="PANTHER" id="PTHR43434:SF1">
    <property type="entry name" value="PHOSPHOGLYCOLATE PHOSPHATASE"/>
    <property type="match status" value="1"/>
</dbReference>
<dbReference type="SFLD" id="SFLDG01129">
    <property type="entry name" value="C1.5:_HAD__Beta-PGM__Phosphata"/>
    <property type="match status" value="1"/>
</dbReference>
<dbReference type="InterPro" id="IPR036412">
    <property type="entry name" value="HAD-like_sf"/>
</dbReference>
<sequence length="243" mass="24071">MAPPARRPFAAVIFDLDGTLVDSIGDIADGANKALAELGHPPRPVSDYHKLAGGGNRLLMSGALDTTDDALLDKAVALKVAADAASDHAASVPFPGIPTLLDGLASGGDSGGAPAPPPALAILSNKTEPFVKALTARLFPAVPFRVVAGATERRPLKPDAGALGAVCRELGVAPSDTVLVGDTEVDMAAAAAAGATAVGVAWGFRGGDALRAGGGGAVVETVEELRAVLQAGVPPVAKETVAV</sequence>